<reference evidence="1" key="3">
    <citation type="submission" date="2015-04" db="UniProtKB">
        <authorList>
            <consortium name="EnsemblPlants"/>
        </authorList>
    </citation>
    <scope>IDENTIFICATION</scope>
</reference>
<reference evidence="2" key="2">
    <citation type="submission" date="2013-12" db="EMBL/GenBank/DDBJ databases">
        <authorList>
            <person name="Yu Y."/>
            <person name="Lee S."/>
            <person name="de Baynast K."/>
            <person name="Wissotski M."/>
            <person name="Liu L."/>
            <person name="Talag J."/>
            <person name="Goicoechea J."/>
            <person name="Angelova A."/>
            <person name="Jetty R."/>
            <person name="Kudrna D."/>
            <person name="Golser W."/>
            <person name="Rivera L."/>
            <person name="Zhang J."/>
            <person name="Wing R."/>
        </authorList>
    </citation>
    <scope>NUCLEOTIDE SEQUENCE</scope>
</reference>
<organism evidence="1 2">
    <name type="scientific">Leersia perrieri</name>
    <dbReference type="NCBI Taxonomy" id="77586"/>
    <lineage>
        <taxon>Eukaryota</taxon>
        <taxon>Viridiplantae</taxon>
        <taxon>Streptophyta</taxon>
        <taxon>Embryophyta</taxon>
        <taxon>Tracheophyta</taxon>
        <taxon>Spermatophyta</taxon>
        <taxon>Magnoliopsida</taxon>
        <taxon>Liliopsida</taxon>
        <taxon>Poales</taxon>
        <taxon>Poaceae</taxon>
        <taxon>BOP clade</taxon>
        <taxon>Oryzoideae</taxon>
        <taxon>Oryzeae</taxon>
        <taxon>Oryzinae</taxon>
        <taxon>Leersia</taxon>
    </lineage>
</organism>
<dbReference type="eggNOG" id="ENOG502QQHQ">
    <property type="taxonomic scope" value="Eukaryota"/>
</dbReference>
<protein>
    <submittedName>
        <fullName evidence="1">Uncharacterized protein</fullName>
    </submittedName>
</protein>
<proteinExistence type="predicted"/>
<reference evidence="1 2" key="1">
    <citation type="submission" date="2012-08" db="EMBL/GenBank/DDBJ databases">
        <title>Oryza genome evolution.</title>
        <authorList>
            <person name="Wing R.A."/>
        </authorList>
    </citation>
    <scope>NUCLEOTIDE SEQUENCE</scope>
</reference>
<accession>A0A0D9W6K4</accession>
<dbReference type="EnsemblPlants" id="LPERR04G13630.1">
    <property type="protein sequence ID" value="LPERR04G13630.1"/>
    <property type="gene ID" value="LPERR04G13630"/>
</dbReference>
<dbReference type="HOGENOM" id="CLU_021198_0_0_1"/>
<dbReference type="STRING" id="77586.A0A0D9W6K4"/>
<evidence type="ECO:0000313" key="1">
    <source>
        <dbReference type="EnsemblPlants" id="LPERR04G13630.1"/>
    </source>
</evidence>
<dbReference type="Gramene" id="LPERR04G13630.1">
    <property type="protein sequence ID" value="LPERR04G13630.1"/>
    <property type="gene ID" value="LPERR04G13630"/>
</dbReference>
<keyword evidence="2" id="KW-1185">Reference proteome</keyword>
<name>A0A0D9W6K4_9ORYZ</name>
<dbReference type="Proteomes" id="UP000032180">
    <property type="component" value="Chromosome 4"/>
</dbReference>
<dbReference type="PANTHER" id="PTHR36020">
    <property type="entry name" value="TRANSMEMBRANE PROTEIN"/>
    <property type="match status" value="1"/>
</dbReference>
<dbReference type="PANTHER" id="PTHR36020:SF1">
    <property type="entry name" value="TRANSMEMBRANE PROTEIN"/>
    <property type="match status" value="1"/>
</dbReference>
<evidence type="ECO:0000313" key="2">
    <source>
        <dbReference type="Proteomes" id="UP000032180"/>
    </source>
</evidence>
<dbReference type="AlphaFoldDB" id="A0A0D9W6K4"/>
<sequence>MAAGDGRGCKRVWEAATAKAIGNDDGRGYEMGVGLWRRGRNGCAAAAMARRARHNVARQVDFEMTMWPLSAFLREDDLRASARLLRGLPAVPEETKQFVLALRESPGSRGGGGVIYVLAAQNLSEQSAADADRLIRGVRPGAVVTQVAHTAADDVRIEEECLEAGGAGGVPASPFQVIRRCVTERRSKDQYVKAAACQVLQEIFGVGFYGHLLASKRAAEETGSCFLLLESPYERSCNGSASGGQTTIEGSSGQQLVSSCSISQSAIDDGASGQVQGSCLLPRSTSSIVSSRVNKICLVDDIGGQLVKSLVPAVNLLMSQAISSDGVSECRTTECKPTDRYEAPPFAQSVYPLLADLYDIFVDIPSIGKAMASAQILLRQVHDGKPISSEMLSDVYVFRIAIEALRIGLNNAGRSHIDTRDNHDSKKMEFSELNSEEKCHILLVQALRSQLKEFGSVVAIVDASCLAGIRRHWDTPVPPEIAQLASSCCKHYRNKNDSEDNELPSVGSTDKKSWVAEKPVVVVGAGGTAILGFSSLSKTVQASSAFLKLAPYKTPLVLKYGLIQLQRHASIVLSKVISNGVFSASSNASVLQYAASSEKIRAVAHTVISSAKRTSLMAMRTSFYEIMQKRQKQPFRITPWATFGCSMAACAGLLMHGDGIECAAEAAPSVPMIATLGRGLESLRLTSQEVRRTRGQHVKEALGALMSNLKKTAK</sequence>